<feature type="signal peptide" evidence="1">
    <location>
        <begin position="1"/>
        <end position="17"/>
    </location>
</feature>
<gene>
    <name evidence="2" type="ORF">g.11100</name>
</gene>
<dbReference type="GO" id="GO:0005615">
    <property type="term" value="C:extracellular space"/>
    <property type="evidence" value="ECO:0007669"/>
    <property type="project" value="TreeGrafter"/>
</dbReference>
<evidence type="ECO:0000256" key="1">
    <source>
        <dbReference type="SAM" id="SignalP"/>
    </source>
</evidence>
<evidence type="ECO:0000313" key="2">
    <source>
        <dbReference type="EMBL" id="JAT85610.1"/>
    </source>
</evidence>
<dbReference type="OrthoDB" id="6370791at2759"/>
<dbReference type="EMBL" id="GDQN01005444">
    <property type="protein sequence ID" value="JAT85610.1"/>
    <property type="molecule type" value="Transcribed_RNA"/>
</dbReference>
<dbReference type="SUPFAM" id="SSF55394">
    <property type="entry name" value="Bactericidal permeability-increasing protein, BPI"/>
    <property type="match status" value="1"/>
</dbReference>
<organism evidence="2">
    <name type="scientific">Pectinophora gossypiella</name>
    <name type="common">Cotton pink bollworm</name>
    <name type="synonym">Depressaria gossypiella</name>
    <dbReference type="NCBI Taxonomy" id="13191"/>
    <lineage>
        <taxon>Eukaryota</taxon>
        <taxon>Metazoa</taxon>
        <taxon>Ecdysozoa</taxon>
        <taxon>Arthropoda</taxon>
        <taxon>Hexapoda</taxon>
        <taxon>Insecta</taxon>
        <taxon>Pterygota</taxon>
        <taxon>Neoptera</taxon>
        <taxon>Endopterygota</taxon>
        <taxon>Lepidoptera</taxon>
        <taxon>Glossata</taxon>
        <taxon>Ditrysia</taxon>
        <taxon>Gelechioidea</taxon>
        <taxon>Gelechiidae</taxon>
        <taxon>Apatetrinae</taxon>
        <taxon>Pectinophora</taxon>
    </lineage>
</organism>
<reference evidence="2" key="1">
    <citation type="submission" date="2015-09" db="EMBL/GenBank/DDBJ databases">
        <title>De novo assembly of Pectinophora gossypiella (Pink Bollworm) gut transcriptome.</title>
        <authorList>
            <person name="Tassone E.E."/>
        </authorList>
    </citation>
    <scope>NUCLEOTIDE SEQUENCE</scope>
</reference>
<dbReference type="Gene3D" id="3.15.10.30">
    <property type="entry name" value="Haemolymph juvenile hormone binding protein"/>
    <property type="match status" value="1"/>
</dbReference>
<dbReference type="GO" id="GO:0008289">
    <property type="term" value="F:lipid binding"/>
    <property type="evidence" value="ECO:0007669"/>
    <property type="project" value="InterPro"/>
</dbReference>
<sequence>MKLLVLVVAALYACAHAGVTIQNEIGDNIKAHLGRQELQFHAGSTVITDDDQQLIAELQTRETQDRNLVANAIRDALEGFRDDVINGNDVLPPLDPFHVPHIGPFEYSATAIRVRGNLHNFQMEGLRWYVVDHVTFNTLRLALGVQITVPWLTFTGSYDAFARVALVTHNAGGNYRVFINRLQTSVDVRVGTNILGGGTLILRELNIDIVIHDINIQIDGMVGSSLLNNMINAWVQNMAQNLLRDELEAFSQLLSQQLFDVVAEFLANFTLDDLLG</sequence>
<keyword evidence="1" id="KW-0732">Signal</keyword>
<dbReference type="AlphaFoldDB" id="A0A1E1WF44"/>
<evidence type="ECO:0008006" key="3">
    <source>
        <dbReference type="Google" id="ProtNLM"/>
    </source>
</evidence>
<feature type="chain" id="PRO_5009115340" description="Lipid-binding serum glycoprotein N-terminal domain-containing protein" evidence="1">
    <location>
        <begin position="18"/>
        <end position="276"/>
    </location>
</feature>
<dbReference type="InterPro" id="IPR038606">
    <property type="entry name" value="To_sf"/>
</dbReference>
<name>A0A1E1WF44_PECGO</name>
<dbReference type="SMART" id="SM00700">
    <property type="entry name" value="JHBP"/>
    <property type="match status" value="1"/>
</dbReference>
<dbReference type="PANTHER" id="PTHR11008:SF29">
    <property type="entry name" value="IP17226P"/>
    <property type="match status" value="1"/>
</dbReference>
<dbReference type="InterPro" id="IPR010562">
    <property type="entry name" value="Haemolymph_juvenile_hormone-bd"/>
</dbReference>
<proteinExistence type="predicted"/>
<dbReference type="Pfam" id="PF06585">
    <property type="entry name" value="JHBP"/>
    <property type="match status" value="1"/>
</dbReference>
<protein>
    <recommendedName>
        <fullName evidence="3">Lipid-binding serum glycoprotein N-terminal domain-containing protein</fullName>
    </recommendedName>
</protein>
<accession>A0A1E1WF44</accession>
<dbReference type="InterPro" id="IPR017943">
    <property type="entry name" value="Bactericidal_perm-incr_a/b_dom"/>
</dbReference>
<dbReference type="PANTHER" id="PTHR11008">
    <property type="entry name" value="PROTEIN TAKEOUT-LIKE PROTEIN"/>
    <property type="match status" value="1"/>
</dbReference>